<evidence type="ECO:0000256" key="1">
    <source>
        <dbReference type="SAM" id="Phobius"/>
    </source>
</evidence>
<dbReference type="OMA" id="WAAGYTY"/>
<dbReference type="InterPro" id="IPR028000">
    <property type="entry name" value="Pma1"/>
</dbReference>
<evidence type="ECO:0000256" key="2">
    <source>
        <dbReference type="SAM" id="SignalP"/>
    </source>
</evidence>
<dbReference type="Pfam" id="PF14610">
    <property type="entry name" value="Psg1"/>
    <property type="match status" value="1"/>
</dbReference>
<reference evidence="3 5" key="1">
    <citation type="journal article" date="2011" name="Science">
        <title>Comparative functional genomics of the fission yeasts.</title>
        <authorList>
            <person name="Rhind N."/>
            <person name="Chen Z."/>
            <person name="Yassour M."/>
            <person name="Thompson D.A."/>
            <person name="Haas B.J."/>
            <person name="Habib N."/>
            <person name="Wapinski I."/>
            <person name="Roy S."/>
            <person name="Lin M.F."/>
            <person name="Heiman D.I."/>
            <person name="Young S.K."/>
            <person name="Furuya K."/>
            <person name="Guo Y."/>
            <person name="Pidoux A."/>
            <person name="Chen H.M."/>
            <person name="Robbertse B."/>
            <person name="Goldberg J.M."/>
            <person name="Aoki K."/>
            <person name="Bayne E.H."/>
            <person name="Berlin A.M."/>
            <person name="Desjardins C.A."/>
            <person name="Dobbs E."/>
            <person name="Dukaj L."/>
            <person name="Fan L."/>
            <person name="FitzGerald M.G."/>
            <person name="French C."/>
            <person name="Gujja S."/>
            <person name="Hansen K."/>
            <person name="Keifenheim D."/>
            <person name="Levin J.Z."/>
            <person name="Mosher R.A."/>
            <person name="Mueller C.A."/>
            <person name="Pfiffner J."/>
            <person name="Priest M."/>
            <person name="Russ C."/>
            <person name="Smialowska A."/>
            <person name="Swoboda P."/>
            <person name="Sykes S.M."/>
            <person name="Vaughn M."/>
            <person name="Vengrova S."/>
            <person name="Yoder R."/>
            <person name="Zeng Q."/>
            <person name="Allshire R."/>
            <person name="Baulcombe D."/>
            <person name="Birren B.W."/>
            <person name="Brown W."/>
            <person name="Ekwall K."/>
            <person name="Kellis M."/>
            <person name="Leatherwood J."/>
            <person name="Levin H."/>
            <person name="Margalit H."/>
            <person name="Martienssen R."/>
            <person name="Nieduszynski C.A."/>
            <person name="Spatafora J.W."/>
            <person name="Friedman N."/>
            <person name="Dalgaard J.Z."/>
            <person name="Baumann P."/>
            <person name="Niki H."/>
            <person name="Regev A."/>
            <person name="Nusbaum C."/>
        </authorList>
    </citation>
    <scope>NUCLEOTIDE SEQUENCE [LARGE SCALE GENOMIC DNA]</scope>
    <source>
        <strain evidence="5">yFS275 / FY16936</strain>
    </source>
</reference>
<keyword evidence="1" id="KW-0812">Transmembrane</keyword>
<keyword evidence="1" id="KW-1133">Transmembrane helix</keyword>
<dbReference type="RefSeq" id="XP_002171762.1">
    <property type="nucleotide sequence ID" value="XM_002171726.2"/>
</dbReference>
<organism evidence="3 5">
    <name type="scientific">Schizosaccharomyces japonicus (strain yFS275 / FY16936)</name>
    <name type="common">Fission yeast</name>
    <dbReference type="NCBI Taxonomy" id="402676"/>
    <lineage>
        <taxon>Eukaryota</taxon>
        <taxon>Fungi</taxon>
        <taxon>Dikarya</taxon>
        <taxon>Ascomycota</taxon>
        <taxon>Taphrinomycotina</taxon>
        <taxon>Schizosaccharomycetes</taxon>
        <taxon>Schizosaccharomycetales</taxon>
        <taxon>Schizosaccharomycetaceae</taxon>
        <taxon>Schizosaccharomyces</taxon>
    </lineage>
</organism>
<dbReference type="GeneID" id="7047981"/>
<name>B6JVR8_SCHJY</name>
<sequence>MILSQLLLFFVACFSFVTRSRAEFTFLTPSDGSRWAISNTYSISWDNNTDVEFVNLALEYTDGDREVITQSGPIPTNQSHWRVQVKKKWLQGANNLTARIVAVPQQPNPTVQLGPTVLLAETFYFVWYVETSPAFQQNNMDKGIAIGLSVALLGCVGIVLAIHFTTQHLRKIRPYDDVIELR</sequence>
<dbReference type="VEuPathDB" id="FungiDB:SJAG_00484"/>
<dbReference type="AlphaFoldDB" id="B6JVR8"/>
<feature type="chain" id="PRO_5002844942" evidence="2">
    <location>
        <begin position="23"/>
        <end position="182"/>
    </location>
</feature>
<dbReference type="Proteomes" id="UP000001744">
    <property type="component" value="Unassembled WGS sequence"/>
</dbReference>
<dbReference type="HOGENOM" id="CLU_1441814_0_0_1"/>
<evidence type="ECO:0000313" key="3">
    <source>
        <dbReference type="EMBL" id="EEB05469.1"/>
    </source>
</evidence>
<evidence type="ECO:0000313" key="4">
    <source>
        <dbReference type="JaponicusDB" id="SJAG_00484"/>
    </source>
</evidence>
<feature type="signal peptide" evidence="2">
    <location>
        <begin position="1"/>
        <end position="22"/>
    </location>
</feature>
<dbReference type="OrthoDB" id="5340610at2759"/>
<keyword evidence="2" id="KW-0732">Signal</keyword>
<accession>B6JVR8</accession>
<evidence type="ECO:0000313" key="5">
    <source>
        <dbReference type="Proteomes" id="UP000001744"/>
    </source>
</evidence>
<dbReference type="JaponicusDB" id="SJAG_00484">
    <property type="gene designation" value="psg1"/>
</dbReference>
<dbReference type="EMBL" id="KE651166">
    <property type="protein sequence ID" value="EEB05469.1"/>
    <property type="molecule type" value="Genomic_DNA"/>
</dbReference>
<proteinExistence type="predicted"/>
<gene>
    <name evidence="4" type="primary">psg1</name>
    <name evidence="3" type="ORF">SJAG_00484</name>
</gene>
<protein>
    <submittedName>
        <fullName evidence="3">Fungal protein</fullName>
    </submittedName>
</protein>
<keyword evidence="5" id="KW-1185">Reference proteome</keyword>
<keyword evidence="1" id="KW-0472">Membrane</keyword>
<feature type="transmembrane region" description="Helical" evidence="1">
    <location>
        <begin position="144"/>
        <end position="164"/>
    </location>
</feature>